<sequence length="519" mass="56856">PDNFLLCTVQVKLELGHRAQLRKKPTTEGFTHDWMVFVRGPEQCEIQHFVEKVVFRLHDSFPKPKRVCKEPPYKVEESGYAGFIMPIEVYFKNKEEPRKVCFTYDLFLNLEGNPPVNHLRCEKLTFNNPTIEFRYKLLMAGGVMVMPEGAETVSRPSPDYPMLPTIPLSAFSDPKKTKPSHGSKDASRDSSKACKTHKTAKEHRERPRKDSEGKAPSKEPEREQARSTKDATRKPGEGRPPKEEKAPPAKAAFKEPKMALKETKLESMSPKGGPPPPPPPKSSSKRPAAADSPKPSAKKQKKSSSKGSRSAPSTSPRTSSSSFSDKKPAKDKGSGKGEKVKAESEPREIKKPPEVEESNSEDEASFKTESAQSSPSNSSSSSDSSSDSDFEPSQNHSQGAWCTRKGIFLCKGSCRPPGARGALGVRDGLLHVTDSHGGSSPESDNSADSCLPSREPPPSKKPPPPNSKASGRRSPESCSKPEKILKRGTYDKVDDWPGGLLWPVPCPSLTQGCLRPSSF</sequence>
<feature type="compositionally biased region" description="Basic and acidic residues" evidence="3">
    <location>
        <begin position="473"/>
        <end position="490"/>
    </location>
</feature>
<feature type="compositionally biased region" description="Basic and acidic residues" evidence="3">
    <location>
        <begin position="324"/>
        <end position="354"/>
    </location>
</feature>
<dbReference type="GO" id="GO:0005829">
    <property type="term" value="C:cytosol"/>
    <property type="evidence" value="ECO:0007669"/>
    <property type="project" value="Ensembl"/>
</dbReference>
<feature type="region of interest" description="Disordered" evidence="3">
    <location>
        <begin position="152"/>
        <end position="401"/>
    </location>
</feature>
<feature type="compositionally biased region" description="Low complexity" evidence="3">
    <location>
        <begin position="285"/>
        <end position="295"/>
    </location>
</feature>
<feature type="compositionally biased region" description="Pro residues" evidence="3">
    <location>
        <begin position="454"/>
        <end position="466"/>
    </location>
</feature>
<keyword evidence="1 2" id="KW-0539">Nucleus</keyword>
<dbReference type="CDD" id="cd16906">
    <property type="entry name" value="YEATS_AF-9_like"/>
    <property type="match status" value="1"/>
</dbReference>
<reference evidence="5" key="2">
    <citation type="submission" date="2025-09" db="UniProtKB">
        <authorList>
            <consortium name="Ensembl"/>
        </authorList>
    </citation>
    <scope>IDENTIFICATION</scope>
</reference>
<accession>A0A8C9JID0</accession>
<dbReference type="Proteomes" id="UP000675900">
    <property type="component" value="Unassembled WGS sequence"/>
</dbReference>
<keyword evidence="6" id="KW-1185">Reference proteome</keyword>
<dbReference type="InterPro" id="IPR055129">
    <property type="entry name" value="YEATS_dom"/>
</dbReference>
<evidence type="ECO:0000313" key="6">
    <source>
        <dbReference type="Proteomes" id="UP000675900"/>
    </source>
</evidence>
<dbReference type="GO" id="GO:0001650">
    <property type="term" value="C:fibrillar center"/>
    <property type="evidence" value="ECO:0007669"/>
    <property type="project" value="Ensembl"/>
</dbReference>
<proteinExistence type="predicted"/>
<evidence type="ECO:0000313" key="5">
    <source>
        <dbReference type="Ensembl" id="ENSPTIP00000006961.1"/>
    </source>
</evidence>
<feature type="compositionally biased region" description="Polar residues" evidence="3">
    <location>
        <begin position="436"/>
        <end position="448"/>
    </location>
</feature>
<protein>
    <submittedName>
        <fullName evidence="5">MLLT1 super elongation complex subunit</fullName>
    </submittedName>
</protein>
<dbReference type="PROSITE" id="PS51037">
    <property type="entry name" value="YEATS"/>
    <property type="match status" value="1"/>
</dbReference>
<feature type="compositionally biased region" description="Pro residues" evidence="3">
    <location>
        <begin position="272"/>
        <end position="281"/>
    </location>
</feature>
<feature type="compositionally biased region" description="Low complexity" evidence="3">
    <location>
        <begin position="373"/>
        <end position="387"/>
    </location>
</feature>
<comment type="subcellular location">
    <subcellularLocation>
        <location evidence="2">Nucleus</location>
    </subcellularLocation>
</comment>
<feature type="compositionally biased region" description="Basic and acidic residues" evidence="3">
    <location>
        <begin position="202"/>
        <end position="265"/>
    </location>
</feature>
<dbReference type="GO" id="GO:0003682">
    <property type="term" value="F:chromatin binding"/>
    <property type="evidence" value="ECO:0007669"/>
    <property type="project" value="TreeGrafter"/>
</dbReference>
<evidence type="ECO:0000256" key="1">
    <source>
        <dbReference type="ARBA" id="ARBA00023242"/>
    </source>
</evidence>
<feature type="compositionally biased region" description="Polar residues" evidence="3">
    <location>
        <begin position="391"/>
        <end position="400"/>
    </location>
</feature>
<dbReference type="Gene3D" id="2.60.40.1970">
    <property type="entry name" value="YEATS domain"/>
    <property type="match status" value="1"/>
</dbReference>
<dbReference type="PANTHER" id="PTHR47827:SF4">
    <property type="entry name" value="PROTEIN ENL"/>
    <property type="match status" value="1"/>
</dbReference>
<name>A0A8C9JID0_PANTA</name>
<feature type="compositionally biased region" description="Basic and acidic residues" evidence="3">
    <location>
        <begin position="182"/>
        <end position="192"/>
    </location>
</feature>
<evidence type="ECO:0000256" key="3">
    <source>
        <dbReference type="SAM" id="MobiDB-lite"/>
    </source>
</evidence>
<organism evidence="5 6">
    <name type="scientific">Panthera tigris altaica</name>
    <name type="common">Siberian tiger</name>
    <dbReference type="NCBI Taxonomy" id="74533"/>
    <lineage>
        <taxon>Eukaryota</taxon>
        <taxon>Metazoa</taxon>
        <taxon>Chordata</taxon>
        <taxon>Craniata</taxon>
        <taxon>Vertebrata</taxon>
        <taxon>Euteleostomi</taxon>
        <taxon>Mammalia</taxon>
        <taxon>Eutheria</taxon>
        <taxon>Laurasiatheria</taxon>
        <taxon>Carnivora</taxon>
        <taxon>Feliformia</taxon>
        <taxon>Felidae</taxon>
        <taxon>Pantherinae</taxon>
        <taxon>Panthera</taxon>
    </lineage>
</organism>
<feature type="compositionally biased region" description="Low complexity" evidence="3">
    <location>
        <begin position="305"/>
        <end position="323"/>
    </location>
</feature>
<dbReference type="GO" id="GO:0008023">
    <property type="term" value="C:transcription elongation factor complex"/>
    <property type="evidence" value="ECO:0007669"/>
    <property type="project" value="Ensembl"/>
</dbReference>
<dbReference type="Pfam" id="PF03366">
    <property type="entry name" value="YEATS"/>
    <property type="match status" value="1"/>
</dbReference>
<dbReference type="AlphaFoldDB" id="A0A8C9JID0"/>
<feature type="domain" description="YEATS" evidence="4">
    <location>
        <begin position="3"/>
        <end position="140"/>
    </location>
</feature>
<dbReference type="InterPro" id="IPR038704">
    <property type="entry name" value="YEAST_sf"/>
</dbReference>
<dbReference type="GO" id="GO:0045893">
    <property type="term" value="P:positive regulation of DNA-templated transcription"/>
    <property type="evidence" value="ECO:0007669"/>
    <property type="project" value="TreeGrafter"/>
</dbReference>
<dbReference type="GeneTree" id="ENSGT00940000158800"/>
<gene>
    <name evidence="5" type="primary">MLLT1</name>
</gene>
<evidence type="ECO:0000259" key="4">
    <source>
        <dbReference type="PROSITE" id="PS51037"/>
    </source>
</evidence>
<dbReference type="InterPro" id="IPR052790">
    <property type="entry name" value="YEATS_domain"/>
</dbReference>
<reference evidence="5" key="1">
    <citation type="submission" date="2025-08" db="UniProtKB">
        <authorList>
            <consortium name="Ensembl"/>
        </authorList>
    </citation>
    <scope>IDENTIFICATION</scope>
</reference>
<feature type="region of interest" description="Disordered" evidence="3">
    <location>
        <begin position="430"/>
        <end position="490"/>
    </location>
</feature>
<evidence type="ECO:0000256" key="2">
    <source>
        <dbReference type="PROSITE-ProRule" id="PRU00376"/>
    </source>
</evidence>
<dbReference type="Ensembl" id="ENSPTIT00000010796.1">
    <property type="protein sequence ID" value="ENSPTIP00000006961.1"/>
    <property type="gene ID" value="ENSPTIG00000008740.1"/>
</dbReference>
<dbReference type="FunFam" id="2.60.40.1970:FF:000003">
    <property type="entry name" value="MLLT1, super elongation complex subunit"/>
    <property type="match status" value="1"/>
</dbReference>
<dbReference type="PANTHER" id="PTHR47827">
    <property type="entry name" value="AHD DOMAIN-CONTAINING PROTEIN"/>
    <property type="match status" value="1"/>
</dbReference>